<dbReference type="InterPro" id="IPR009003">
    <property type="entry name" value="Peptidase_S1_PA"/>
</dbReference>
<dbReference type="GO" id="GO:0006508">
    <property type="term" value="P:proteolysis"/>
    <property type="evidence" value="ECO:0007669"/>
    <property type="project" value="UniProtKB-KW"/>
</dbReference>
<name>A0ABW5RU87_9BACI</name>
<feature type="compositionally biased region" description="Acidic residues" evidence="2">
    <location>
        <begin position="13"/>
        <end position="25"/>
    </location>
</feature>
<dbReference type="PANTHER" id="PTHR22939:SF129">
    <property type="entry name" value="SERINE PROTEASE HTRA2, MITOCHONDRIAL"/>
    <property type="match status" value="1"/>
</dbReference>
<keyword evidence="3" id="KW-1133">Transmembrane helix</keyword>
<keyword evidence="1" id="KW-0720">Serine protease</keyword>
<feature type="compositionally biased region" description="Polar residues" evidence="2">
    <location>
        <begin position="1"/>
        <end position="12"/>
    </location>
</feature>
<dbReference type="InterPro" id="IPR001940">
    <property type="entry name" value="Peptidase_S1C"/>
</dbReference>
<keyword evidence="3" id="KW-0812">Transmembrane</keyword>
<dbReference type="EMBL" id="JBHUMF010000031">
    <property type="protein sequence ID" value="MFD2682238.1"/>
    <property type="molecule type" value="Genomic_DNA"/>
</dbReference>
<dbReference type="Proteomes" id="UP001597506">
    <property type="component" value="Unassembled WGS sequence"/>
</dbReference>
<dbReference type="EC" id="3.4.21.-" evidence="4"/>
<keyword evidence="5" id="KW-1185">Reference proteome</keyword>
<gene>
    <name evidence="4" type="ORF">ACFSUL_15975</name>
</gene>
<dbReference type="RefSeq" id="WP_377936939.1">
    <property type="nucleotide sequence ID" value="NZ_JBHUMF010000031.1"/>
</dbReference>
<proteinExistence type="predicted"/>
<comment type="caution">
    <text evidence="4">The sequence shown here is derived from an EMBL/GenBank/DDBJ whole genome shotgun (WGS) entry which is preliminary data.</text>
</comment>
<evidence type="ECO:0000256" key="1">
    <source>
        <dbReference type="ARBA" id="ARBA00022825"/>
    </source>
</evidence>
<feature type="transmembrane region" description="Helical" evidence="3">
    <location>
        <begin position="46"/>
        <end position="68"/>
    </location>
</feature>
<dbReference type="SUPFAM" id="SSF50494">
    <property type="entry name" value="Trypsin-like serine proteases"/>
    <property type="match status" value="1"/>
</dbReference>
<feature type="region of interest" description="Disordered" evidence="2">
    <location>
        <begin position="1"/>
        <end position="25"/>
    </location>
</feature>
<evidence type="ECO:0000256" key="3">
    <source>
        <dbReference type="SAM" id="Phobius"/>
    </source>
</evidence>
<dbReference type="Gene3D" id="2.40.10.120">
    <property type="match status" value="1"/>
</dbReference>
<accession>A0ABW5RU87</accession>
<evidence type="ECO:0000313" key="4">
    <source>
        <dbReference type="EMBL" id="MFD2682238.1"/>
    </source>
</evidence>
<evidence type="ECO:0000256" key="2">
    <source>
        <dbReference type="SAM" id="MobiDB-lite"/>
    </source>
</evidence>
<dbReference type="GO" id="GO:0008233">
    <property type="term" value="F:peptidase activity"/>
    <property type="evidence" value="ECO:0007669"/>
    <property type="project" value="UniProtKB-KW"/>
</dbReference>
<evidence type="ECO:0000313" key="5">
    <source>
        <dbReference type="Proteomes" id="UP001597506"/>
    </source>
</evidence>
<keyword evidence="4" id="KW-0378">Hydrolase</keyword>
<keyword evidence="3" id="KW-0472">Membrane</keyword>
<dbReference type="PANTHER" id="PTHR22939">
    <property type="entry name" value="SERINE PROTEASE FAMILY S1C HTRA-RELATED"/>
    <property type="match status" value="1"/>
</dbReference>
<sequence length="263" mass="29026">MENEQNNLNDDTTPNEDNIEEPPLEAFLFDEEENEKNARKKKQRAFFGKITAFTIAIAMLLTVLGVWVQVFNLPSFSFLKKSNELSQVENIQNYKKAVVTIEGGNSKGTGFNIDSNGRIITNHHVIDGMSSILVVFPDGEFYKAEKKETYEKLDIALLEIDGKDLPHLDIQQERNWKTGGNIFVIGNPLAYSQIVMEGNITASGDLLKISAPIEKGNSGSPVIDNKGKVIGVVYAKTLPKLGSGEESEGLAVPVDKIPELTQE</sequence>
<organism evidence="4 5">
    <name type="scientific">Bacillus seohaeanensis</name>
    <dbReference type="NCBI Taxonomy" id="284580"/>
    <lineage>
        <taxon>Bacteria</taxon>
        <taxon>Bacillati</taxon>
        <taxon>Bacillota</taxon>
        <taxon>Bacilli</taxon>
        <taxon>Bacillales</taxon>
        <taxon>Bacillaceae</taxon>
        <taxon>Bacillus</taxon>
    </lineage>
</organism>
<keyword evidence="4" id="KW-0645">Protease</keyword>
<dbReference type="Pfam" id="PF13365">
    <property type="entry name" value="Trypsin_2"/>
    <property type="match status" value="1"/>
</dbReference>
<protein>
    <submittedName>
        <fullName evidence="4">S1C family serine protease</fullName>
        <ecNumber evidence="4">3.4.21.-</ecNumber>
    </submittedName>
</protein>
<reference evidence="5" key="1">
    <citation type="journal article" date="2019" name="Int. J. Syst. Evol. Microbiol.">
        <title>The Global Catalogue of Microorganisms (GCM) 10K type strain sequencing project: providing services to taxonomists for standard genome sequencing and annotation.</title>
        <authorList>
            <consortium name="The Broad Institute Genomics Platform"/>
            <consortium name="The Broad Institute Genome Sequencing Center for Infectious Disease"/>
            <person name="Wu L."/>
            <person name="Ma J."/>
        </authorList>
    </citation>
    <scope>NUCLEOTIDE SEQUENCE [LARGE SCALE GENOMIC DNA]</scope>
    <source>
        <strain evidence="5">KCTC 3913</strain>
    </source>
</reference>
<dbReference type="PRINTS" id="PR00834">
    <property type="entry name" value="PROTEASES2C"/>
</dbReference>